<dbReference type="OrthoDB" id="384891at2"/>
<keyword evidence="1" id="KW-0805">Transcription regulation</keyword>
<gene>
    <name evidence="5" type="ORF">EQM13_15485</name>
</gene>
<evidence type="ECO:0000256" key="1">
    <source>
        <dbReference type="ARBA" id="ARBA00023015"/>
    </source>
</evidence>
<name>A0A410QFU5_9FIRM</name>
<dbReference type="GO" id="GO:0003700">
    <property type="term" value="F:DNA-binding transcription factor activity"/>
    <property type="evidence" value="ECO:0007669"/>
    <property type="project" value="InterPro"/>
</dbReference>
<dbReference type="InterPro" id="IPR036390">
    <property type="entry name" value="WH_DNA-bd_sf"/>
</dbReference>
<dbReference type="InterPro" id="IPR000835">
    <property type="entry name" value="HTH_MarR-typ"/>
</dbReference>
<reference evidence="6" key="1">
    <citation type="submission" date="2019-01" db="EMBL/GenBank/DDBJ databases">
        <title>Draft genomes of a novel of Sporanaerobacter strains.</title>
        <authorList>
            <person name="Ma S."/>
        </authorList>
    </citation>
    <scope>NUCLEOTIDE SEQUENCE [LARGE SCALE GENOMIC DNA]</scope>
    <source>
        <strain evidence="6">NJN-17</strain>
    </source>
</reference>
<feature type="domain" description="HTH marR-type" evidence="4">
    <location>
        <begin position="4"/>
        <end position="142"/>
    </location>
</feature>
<dbReference type="KEGG" id="spoa:EQM13_15485"/>
<dbReference type="EMBL" id="CP035282">
    <property type="protein sequence ID" value="QAT62871.1"/>
    <property type="molecule type" value="Genomic_DNA"/>
</dbReference>
<dbReference type="RefSeq" id="WP_071140670.1">
    <property type="nucleotide sequence ID" value="NZ_CP035282.1"/>
</dbReference>
<dbReference type="SUPFAM" id="SSF46785">
    <property type="entry name" value="Winged helix' DNA-binding domain"/>
    <property type="match status" value="1"/>
</dbReference>
<dbReference type="Proteomes" id="UP000287969">
    <property type="component" value="Chromosome"/>
</dbReference>
<keyword evidence="2" id="KW-0238">DNA-binding</keyword>
<organism evidence="5 6">
    <name type="scientific">Acidilutibacter cellobiosedens</name>
    <dbReference type="NCBI Taxonomy" id="2507161"/>
    <lineage>
        <taxon>Bacteria</taxon>
        <taxon>Bacillati</taxon>
        <taxon>Bacillota</taxon>
        <taxon>Tissierellia</taxon>
        <taxon>Tissierellales</taxon>
        <taxon>Acidilutibacteraceae</taxon>
        <taxon>Acidilutibacter</taxon>
    </lineage>
</organism>
<dbReference type="PANTHER" id="PTHR42756:SF1">
    <property type="entry name" value="TRANSCRIPTIONAL REPRESSOR OF EMRAB OPERON"/>
    <property type="match status" value="1"/>
</dbReference>
<dbReference type="GO" id="GO:0003677">
    <property type="term" value="F:DNA binding"/>
    <property type="evidence" value="ECO:0007669"/>
    <property type="project" value="UniProtKB-KW"/>
</dbReference>
<dbReference type="InterPro" id="IPR036388">
    <property type="entry name" value="WH-like_DNA-bd_sf"/>
</dbReference>
<protein>
    <submittedName>
        <fullName evidence="5">MarR family transcriptional regulator</fullName>
    </submittedName>
</protein>
<evidence type="ECO:0000313" key="5">
    <source>
        <dbReference type="EMBL" id="QAT62871.1"/>
    </source>
</evidence>
<proteinExistence type="predicted"/>
<evidence type="ECO:0000256" key="2">
    <source>
        <dbReference type="ARBA" id="ARBA00023125"/>
    </source>
</evidence>
<dbReference type="AlphaFoldDB" id="A0A410QFU5"/>
<dbReference type="SMART" id="SM00347">
    <property type="entry name" value="HTH_MARR"/>
    <property type="match status" value="1"/>
</dbReference>
<dbReference type="Pfam" id="PF12802">
    <property type="entry name" value="MarR_2"/>
    <property type="match status" value="1"/>
</dbReference>
<evidence type="ECO:0000259" key="4">
    <source>
        <dbReference type="PROSITE" id="PS50995"/>
    </source>
</evidence>
<sequence>MEQHRKIGLAIRILSHQIGRKIEYQISTNISNDVTGLQGHVLGFIREKSKAGDVFQRDVENEFDIRRSTATGMLKLMEKNGLIKREAVSYDARLKRIVLTDKALGLHNQIISVLKSVENQLAAHLTEDEINTFFSVMEKISDNIK</sequence>
<dbReference type="PROSITE" id="PS50995">
    <property type="entry name" value="HTH_MARR_2"/>
    <property type="match status" value="1"/>
</dbReference>
<evidence type="ECO:0000256" key="3">
    <source>
        <dbReference type="ARBA" id="ARBA00023163"/>
    </source>
</evidence>
<dbReference type="PANTHER" id="PTHR42756">
    <property type="entry name" value="TRANSCRIPTIONAL REGULATOR, MARR"/>
    <property type="match status" value="1"/>
</dbReference>
<accession>A0A410QFU5</accession>
<keyword evidence="3" id="KW-0804">Transcription</keyword>
<keyword evidence="6" id="KW-1185">Reference proteome</keyword>
<evidence type="ECO:0000313" key="6">
    <source>
        <dbReference type="Proteomes" id="UP000287969"/>
    </source>
</evidence>
<dbReference type="Gene3D" id="1.10.10.10">
    <property type="entry name" value="Winged helix-like DNA-binding domain superfamily/Winged helix DNA-binding domain"/>
    <property type="match status" value="1"/>
</dbReference>
<dbReference type="PRINTS" id="PR00598">
    <property type="entry name" value="HTHMARR"/>
</dbReference>